<feature type="compositionally biased region" description="Low complexity" evidence="3">
    <location>
        <begin position="567"/>
        <end position="576"/>
    </location>
</feature>
<dbReference type="InterPro" id="IPR010131">
    <property type="entry name" value="MdtP/NodT-like"/>
</dbReference>
<keyword evidence="2" id="KW-0472">Membrane</keyword>
<evidence type="ECO:0000256" key="1">
    <source>
        <dbReference type="ARBA" id="ARBA00007613"/>
    </source>
</evidence>
<evidence type="ECO:0000256" key="3">
    <source>
        <dbReference type="SAM" id="MobiDB-lite"/>
    </source>
</evidence>
<dbReference type="Pfam" id="PF02321">
    <property type="entry name" value="OEP"/>
    <property type="match status" value="2"/>
</dbReference>
<proteinExistence type="inferred from homology"/>
<accession>A0A5C5VK51</accession>
<reference evidence="4 5" key="1">
    <citation type="submission" date="2019-02" db="EMBL/GenBank/DDBJ databases">
        <title>Deep-cultivation of Planctomycetes and their phenomic and genomic characterization uncovers novel biology.</title>
        <authorList>
            <person name="Wiegand S."/>
            <person name="Jogler M."/>
            <person name="Boedeker C."/>
            <person name="Pinto D."/>
            <person name="Vollmers J."/>
            <person name="Rivas-Marin E."/>
            <person name="Kohn T."/>
            <person name="Peeters S.H."/>
            <person name="Heuer A."/>
            <person name="Rast P."/>
            <person name="Oberbeckmann S."/>
            <person name="Bunk B."/>
            <person name="Jeske O."/>
            <person name="Meyerdierks A."/>
            <person name="Storesund J.E."/>
            <person name="Kallscheuer N."/>
            <person name="Luecker S."/>
            <person name="Lage O.M."/>
            <person name="Pohl T."/>
            <person name="Merkel B.J."/>
            <person name="Hornburger P."/>
            <person name="Mueller R.-W."/>
            <person name="Bruemmer F."/>
            <person name="Labrenz M."/>
            <person name="Spormann A.M."/>
            <person name="Op Den Camp H."/>
            <person name="Overmann J."/>
            <person name="Amann R."/>
            <person name="Jetten M.S.M."/>
            <person name="Mascher T."/>
            <person name="Medema M.H."/>
            <person name="Devos D.P."/>
            <person name="Kaster A.-K."/>
            <person name="Ovreas L."/>
            <person name="Rohde M."/>
            <person name="Galperin M.Y."/>
            <person name="Jogler C."/>
        </authorList>
    </citation>
    <scope>NUCLEOTIDE SEQUENCE [LARGE SCALE GENOMIC DNA]</scope>
    <source>
        <strain evidence="4 5">Enr8</strain>
    </source>
</reference>
<keyword evidence="2" id="KW-1134">Transmembrane beta strand</keyword>
<dbReference type="PANTHER" id="PTHR30203:SF30">
    <property type="entry name" value="OUTER MEMBRANE PROTEIN-RELATED"/>
    <property type="match status" value="1"/>
</dbReference>
<organism evidence="4 5">
    <name type="scientific">Blastopirellula retiformator</name>
    <dbReference type="NCBI Taxonomy" id="2527970"/>
    <lineage>
        <taxon>Bacteria</taxon>
        <taxon>Pseudomonadati</taxon>
        <taxon>Planctomycetota</taxon>
        <taxon>Planctomycetia</taxon>
        <taxon>Pirellulales</taxon>
        <taxon>Pirellulaceae</taxon>
        <taxon>Blastopirellula</taxon>
    </lineage>
</organism>
<name>A0A5C5VK51_9BACT</name>
<evidence type="ECO:0000313" key="4">
    <source>
        <dbReference type="EMBL" id="TWT38986.1"/>
    </source>
</evidence>
<keyword evidence="2" id="KW-0812">Transmembrane</keyword>
<gene>
    <name evidence="4" type="primary">oprM</name>
    <name evidence="4" type="ORF">Enr8_06810</name>
</gene>
<dbReference type="RefSeq" id="WP_146429193.1">
    <property type="nucleotide sequence ID" value="NZ_SJPF01000001.1"/>
</dbReference>
<comment type="caution">
    <text evidence="4">The sequence shown here is derived from an EMBL/GenBank/DDBJ whole genome shotgun (WGS) entry which is preliminary data.</text>
</comment>
<dbReference type="Gene3D" id="2.20.200.10">
    <property type="entry name" value="Outer membrane efflux proteins (OEP)"/>
    <property type="match status" value="1"/>
</dbReference>
<dbReference type="Gene3D" id="1.20.1600.10">
    <property type="entry name" value="Outer membrane efflux proteins (OEP)"/>
    <property type="match status" value="1"/>
</dbReference>
<dbReference type="AlphaFoldDB" id="A0A5C5VK51"/>
<comment type="subcellular location">
    <subcellularLocation>
        <location evidence="2">Cell membrane</location>
        <topology evidence="2">Lipid-anchor</topology>
    </subcellularLocation>
</comment>
<dbReference type="EMBL" id="SJPF01000001">
    <property type="protein sequence ID" value="TWT38986.1"/>
    <property type="molecule type" value="Genomic_DNA"/>
</dbReference>
<dbReference type="NCBIfam" id="TIGR01845">
    <property type="entry name" value="outer_NodT"/>
    <property type="match status" value="1"/>
</dbReference>
<protein>
    <submittedName>
        <fullName evidence="4">Outer membrane protein OprM</fullName>
    </submittedName>
</protein>
<dbReference type="PROSITE" id="PS51257">
    <property type="entry name" value="PROKAR_LIPOPROTEIN"/>
    <property type="match status" value="1"/>
</dbReference>
<keyword evidence="2" id="KW-0449">Lipoprotein</keyword>
<dbReference type="OrthoDB" id="9783163at2"/>
<dbReference type="Proteomes" id="UP000318878">
    <property type="component" value="Unassembled WGS sequence"/>
</dbReference>
<dbReference type="InterPro" id="IPR003423">
    <property type="entry name" value="OMP_efflux"/>
</dbReference>
<feature type="compositionally biased region" description="Polar residues" evidence="3">
    <location>
        <begin position="548"/>
        <end position="557"/>
    </location>
</feature>
<keyword evidence="5" id="KW-1185">Reference proteome</keyword>
<dbReference type="GO" id="GO:0005886">
    <property type="term" value="C:plasma membrane"/>
    <property type="evidence" value="ECO:0007669"/>
    <property type="project" value="UniProtKB-SubCell"/>
</dbReference>
<dbReference type="SUPFAM" id="SSF56954">
    <property type="entry name" value="Outer membrane efflux proteins (OEP)"/>
    <property type="match status" value="1"/>
</dbReference>
<evidence type="ECO:0000313" key="5">
    <source>
        <dbReference type="Proteomes" id="UP000318878"/>
    </source>
</evidence>
<evidence type="ECO:0000256" key="2">
    <source>
        <dbReference type="RuleBase" id="RU362097"/>
    </source>
</evidence>
<dbReference type="PANTHER" id="PTHR30203">
    <property type="entry name" value="OUTER MEMBRANE CATION EFFLUX PROTEIN"/>
    <property type="match status" value="1"/>
</dbReference>
<comment type="similarity">
    <text evidence="1 2">Belongs to the outer membrane factor (OMF) (TC 1.B.17) family.</text>
</comment>
<feature type="region of interest" description="Disordered" evidence="3">
    <location>
        <begin position="541"/>
        <end position="599"/>
    </location>
</feature>
<dbReference type="GO" id="GO:0015562">
    <property type="term" value="F:efflux transmembrane transporter activity"/>
    <property type="evidence" value="ECO:0007669"/>
    <property type="project" value="InterPro"/>
</dbReference>
<sequence length="599" mass="66258">MRRSRPNVGFKTSASRQCLIVVAIACVLLAALSGCSIPKLCCAKKGPDLPYDFNGETTAQNSADVGIEEFFDDRVLTQLMAQGLVNNQELKIRNQEIRIASNEIMARRGAILPFVSVGARGGMERTSKFTPLGAAEEQLTYPVGGKFPDPLPNVGLTANLFWRIDIWRELRNARDAAMQRYVEAVEVRNYFVTQLVAEIATSYYELAALDKRMQYLNQTIAIQKQSLEVAQAQKDAGRGTELGVQRFLAEVRKNESELLIVKQQIIETENKINFLVGRYPQPVARTEWDFIVLDSQVLAVGVPAQLLANRRDIRAAERELAASGLDVLVARARFFPRFDITAGIGYEAFNPRYLFDPGSFIANAAGELVAPLINKSAIKADYLNANARQLQAVYDYQRTVLNAYTEVINAITKVENYRQSVQIKQGQVAALDESVNVATDLFQNARAEYVDVLFSQRDLLEARTDLIETKRQQLSAIVKAYQALGGGFLWSSSGSTWLDVYCEPLLIEPDEVIMPPMPEDAVDLPEPTAASPVPAVPTMAPPAIDPQELSQPDQVSLQPAHVDPIWANNPAPATPNRPVSYDQPAAYPPPVLIENPLRP</sequence>
<keyword evidence="2" id="KW-0564">Palmitate</keyword>